<comment type="caution">
    <text evidence="2">The sequence shown here is derived from an EMBL/GenBank/DDBJ whole genome shotgun (WGS) entry which is preliminary data.</text>
</comment>
<feature type="region of interest" description="Disordered" evidence="1">
    <location>
        <begin position="204"/>
        <end position="227"/>
    </location>
</feature>
<feature type="region of interest" description="Disordered" evidence="1">
    <location>
        <begin position="240"/>
        <end position="283"/>
    </location>
</feature>
<feature type="compositionally biased region" description="Low complexity" evidence="1">
    <location>
        <begin position="299"/>
        <end position="320"/>
    </location>
</feature>
<reference evidence="2 3" key="1">
    <citation type="submission" date="2024-03" db="EMBL/GenBank/DDBJ databases">
        <title>Adaptation during the transition from Ophiocordyceps entomopathogen to insect associate is accompanied by gene loss and intensified selection.</title>
        <authorList>
            <person name="Ward C.M."/>
            <person name="Onetto C.A."/>
            <person name="Borneman A.R."/>
        </authorList>
    </citation>
    <scope>NUCLEOTIDE SEQUENCE [LARGE SCALE GENOMIC DNA]</scope>
    <source>
        <strain evidence="2">AWRI1</strain>
        <tissue evidence="2">Single Adult Female</tissue>
    </source>
</reference>
<evidence type="ECO:0000313" key="2">
    <source>
        <dbReference type="EMBL" id="KAK7601719.1"/>
    </source>
</evidence>
<feature type="compositionally biased region" description="Basic and acidic residues" evidence="1">
    <location>
        <begin position="265"/>
        <end position="283"/>
    </location>
</feature>
<dbReference type="Proteomes" id="UP001367676">
    <property type="component" value="Unassembled WGS sequence"/>
</dbReference>
<evidence type="ECO:0000313" key="3">
    <source>
        <dbReference type="Proteomes" id="UP001367676"/>
    </source>
</evidence>
<organism evidence="2 3">
    <name type="scientific">Parthenolecanium corni</name>
    <dbReference type="NCBI Taxonomy" id="536013"/>
    <lineage>
        <taxon>Eukaryota</taxon>
        <taxon>Metazoa</taxon>
        <taxon>Ecdysozoa</taxon>
        <taxon>Arthropoda</taxon>
        <taxon>Hexapoda</taxon>
        <taxon>Insecta</taxon>
        <taxon>Pterygota</taxon>
        <taxon>Neoptera</taxon>
        <taxon>Paraneoptera</taxon>
        <taxon>Hemiptera</taxon>
        <taxon>Sternorrhyncha</taxon>
        <taxon>Coccoidea</taxon>
        <taxon>Coccidae</taxon>
        <taxon>Parthenolecanium</taxon>
    </lineage>
</organism>
<feature type="region of interest" description="Disordered" evidence="1">
    <location>
        <begin position="299"/>
        <end position="323"/>
    </location>
</feature>
<keyword evidence="3" id="KW-1185">Reference proteome</keyword>
<protein>
    <submittedName>
        <fullName evidence="2">Uncharacterized protein</fullName>
    </submittedName>
</protein>
<dbReference type="EMBL" id="JBBCAQ010000010">
    <property type="protein sequence ID" value="KAK7601719.1"/>
    <property type="molecule type" value="Genomic_DNA"/>
</dbReference>
<sequence length="802" mass="90985">MAAAIVNRMKIEADRQYQQTENRFLSEIRQHYSRELASVRQHYHQCINDINRQHYVNHVNVELWRDGRQSRSLPPRKKNINTKKSTNFLSNENLDVDKLYPSTSPVKRYPVFAKKPTLPNSNKIEMNKISSCLSINKPARFSEYFSNARITDTSQKHPAASNESPFVNLPTEILNKSHRISTEDISNDVDRVEKKKKLLVLELSNAETQTDQNVPSNSNSTSNDSNEEIKAAQNVEFKKSYVQSARKSRSPRKISCLDPIPKKVKNSDTRTVKSKKLEDSENHRCKQKLLKSNGVVVTVSSNPSVSKNSSDSTSSSLENSYPTNVSSLESNIAHADHNHSQKTVQVVVNVLSNSEFKERKSKCSDRQKNIVYAIPENQFKKVPNWRKLFDNEEKMTESSYFSPPEVVLRKQDEVHSVKFHNNALELDSDEKHPNLGYYIQKLLLMQPESIENLDVSSCSTVTIDEVIQPLKNKLKKKSCFKLPRYQNSFDDTKIVKKSSKLPYYPNSFDDTIDAVCDFVLKSQCNDTASDDTSCVDDESVELFSLVNDDQNLSSMSDSSILSTENVVSPTSILKKPEKVFKSPRNVSDPNYMDVLRSVENEPLQDEIDDLIELPSVEELCKRGFVSEQLFNQTSADEQETMEEEEFLQQLLSIGQSKAKDETARRTNFKSFPNKEVPYEATEINASQIVPEDAADKVDAAIHNADNKLKTSTSDLKKENRLLGWMGTTVQRTLQASAINSTSSGDSSDPMRHTSKTLENLIEEPLNNSSENNSLFFHKNFTLSPIKVPDIHLTISPVLKDSD</sequence>
<evidence type="ECO:0000256" key="1">
    <source>
        <dbReference type="SAM" id="MobiDB-lite"/>
    </source>
</evidence>
<name>A0AAN9TM65_9HEMI</name>
<gene>
    <name evidence="2" type="ORF">V9T40_009160</name>
</gene>
<dbReference type="AlphaFoldDB" id="A0AAN9TM65"/>
<feature type="compositionally biased region" description="Low complexity" evidence="1">
    <location>
        <begin position="213"/>
        <end position="224"/>
    </location>
</feature>
<proteinExistence type="predicted"/>
<accession>A0AAN9TM65</accession>